<comment type="caution">
    <text evidence="9">The sequence shown here is derived from an EMBL/GenBank/DDBJ whole genome shotgun (WGS) entry which is preliminary data.</text>
</comment>
<evidence type="ECO:0000256" key="5">
    <source>
        <dbReference type="SAM" id="Coils"/>
    </source>
</evidence>
<dbReference type="GO" id="GO:0016020">
    <property type="term" value="C:membrane"/>
    <property type="evidence" value="ECO:0007669"/>
    <property type="project" value="UniProtKB-SubCell"/>
</dbReference>
<dbReference type="InterPro" id="IPR007656">
    <property type="entry name" value="GTD-bd"/>
</dbReference>
<gene>
    <name evidence="9" type="ORF">RHGRI_035822</name>
</gene>
<dbReference type="InterPro" id="IPR039306">
    <property type="entry name" value="MYOB"/>
</dbReference>
<protein>
    <recommendedName>
        <fullName evidence="8">GTD-binding domain-containing protein</fullName>
    </recommendedName>
</protein>
<dbReference type="PANTHER" id="PTHR31448">
    <property type="entry name" value="MYOSIN-BINDING PROTEIN 2"/>
    <property type="match status" value="1"/>
</dbReference>
<organism evidence="9 10">
    <name type="scientific">Rhododendron griersonianum</name>
    <dbReference type="NCBI Taxonomy" id="479676"/>
    <lineage>
        <taxon>Eukaryota</taxon>
        <taxon>Viridiplantae</taxon>
        <taxon>Streptophyta</taxon>
        <taxon>Embryophyta</taxon>
        <taxon>Tracheophyta</taxon>
        <taxon>Spermatophyta</taxon>
        <taxon>Magnoliopsida</taxon>
        <taxon>eudicotyledons</taxon>
        <taxon>Gunneridae</taxon>
        <taxon>Pentapetalae</taxon>
        <taxon>asterids</taxon>
        <taxon>Ericales</taxon>
        <taxon>Ericaceae</taxon>
        <taxon>Ericoideae</taxon>
        <taxon>Rhodoreae</taxon>
        <taxon>Rhododendron</taxon>
    </lineage>
</organism>
<reference evidence="9 10" key="1">
    <citation type="submission" date="2020-08" db="EMBL/GenBank/DDBJ databases">
        <title>Plant Genome Project.</title>
        <authorList>
            <person name="Zhang R.-G."/>
        </authorList>
    </citation>
    <scope>NUCLEOTIDE SEQUENCE [LARGE SCALE GENOMIC DNA]</scope>
    <source>
        <strain evidence="9">WSP0</strain>
        <tissue evidence="9">Leaf</tissue>
    </source>
</reference>
<evidence type="ECO:0000256" key="4">
    <source>
        <dbReference type="ARBA" id="ARBA00023136"/>
    </source>
</evidence>
<feature type="compositionally biased region" description="Basic and acidic residues" evidence="6">
    <location>
        <begin position="463"/>
        <end position="472"/>
    </location>
</feature>
<dbReference type="EMBL" id="JACTNZ010000013">
    <property type="protein sequence ID" value="KAG5514546.1"/>
    <property type="molecule type" value="Genomic_DNA"/>
</dbReference>
<evidence type="ECO:0000256" key="3">
    <source>
        <dbReference type="ARBA" id="ARBA00022989"/>
    </source>
</evidence>
<feature type="compositionally biased region" description="Acidic residues" evidence="6">
    <location>
        <begin position="247"/>
        <end position="258"/>
    </location>
</feature>
<dbReference type="Pfam" id="PF04576">
    <property type="entry name" value="Zein-binding"/>
    <property type="match status" value="1"/>
</dbReference>
<feature type="compositionally biased region" description="Polar residues" evidence="6">
    <location>
        <begin position="263"/>
        <end position="273"/>
    </location>
</feature>
<proteinExistence type="predicted"/>
<feature type="region of interest" description="Disordered" evidence="6">
    <location>
        <begin position="246"/>
        <end position="304"/>
    </location>
</feature>
<feature type="region of interest" description="Disordered" evidence="6">
    <location>
        <begin position="721"/>
        <end position="745"/>
    </location>
</feature>
<dbReference type="PROSITE" id="PS51775">
    <property type="entry name" value="GTD_BINDING"/>
    <property type="match status" value="1"/>
</dbReference>
<accession>A0AAV6HPQ5</accession>
<keyword evidence="3 7" id="KW-1133">Transmembrane helix</keyword>
<evidence type="ECO:0000256" key="2">
    <source>
        <dbReference type="ARBA" id="ARBA00022692"/>
    </source>
</evidence>
<evidence type="ECO:0000256" key="1">
    <source>
        <dbReference type="ARBA" id="ARBA00004167"/>
    </source>
</evidence>
<evidence type="ECO:0000256" key="6">
    <source>
        <dbReference type="SAM" id="MobiDB-lite"/>
    </source>
</evidence>
<feature type="domain" description="GTD-binding" evidence="8">
    <location>
        <begin position="564"/>
        <end position="662"/>
    </location>
</feature>
<keyword evidence="10" id="KW-1185">Reference proteome</keyword>
<evidence type="ECO:0000313" key="10">
    <source>
        <dbReference type="Proteomes" id="UP000823749"/>
    </source>
</evidence>
<keyword evidence="4 7" id="KW-0472">Membrane</keyword>
<comment type="subcellular location">
    <subcellularLocation>
        <location evidence="1">Membrane</location>
        <topology evidence="1">Single-pass membrane protein</topology>
    </subcellularLocation>
</comment>
<feature type="coiled-coil region" evidence="5">
    <location>
        <begin position="584"/>
        <end position="664"/>
    </location>
</feature>
<feature type="region of interest" description="Disordered" evidence="6">
    <location>
        <begin position="451"/>
        <end position="472"/>
    </location>
</feature>
<evidence type="ECO:0000259" key="8">
    <source>
        <dbReference type="PROSITE" id="PS51775"/>
    </source>
</evidence>
<dbReference type="PANTHER" id="PTHR31448:SF55">
    <property type="entry name" value="MYOSIN-BINDING PROTEIN 3-LIKE ISOFORM X1"/>
    <property type="match status" value="1"/>
</dbReference>
<dbReference type="AlphaFoldDB" id="A0AAV6HPQ5"/>
<name>A0AAV6HPQ5_9ERIC</name>
<keyword evidence="2 7" id="KW-0812">Transmembrane</keyword>
<keyword evidence="5" id="KW-0175">Coiled coil</keyword>
<feature type="compositionally biased region" description="Basic and acidic residues" evidence="6">
    <location>
        <begin position="725"/>
        <end position="734"/>
    </location>
</feature>
<dbReference type="GO" id="GO:0080115">
    <property type="term" value="F:myosin XI tail binding"/>
    <property type="evidence" value="ECO:0007669"/>
    <property type="project" value="UniProtKB-ARBA"/>
</dbReference>
<dbReference type="Proteomes" id="UP000823749">
    <property type="component" value="Chromosome 13"/>
</dbReference>
<sequence length="844" mass="93592">MAVKPMATVNLERKPRGFIDNLSSMAFEWLLIFLLFLDAALSYLLTKLARYCELQTPCLLCSRLDHVFGNEKPGFYRSLLCSNHRMEISSLVSCHVHGKLADACRMCEECLMSFAIRTKTTPESYRLLVGKLGVNLDHCGFQNSFLPKNIIPGSLSTWTCSCCSKTCRARTSTQRLLQLPVGFGTLKTSAKPPLPRLPGRGRLTRRDSFKKIKDKIPGSTLPRRLGNTGGNALSHVGYTELKINSDSESEYPFSDDDDRSSVIRENTSPTESLGSLPKSHTKEDLASVDQTHQGSDPGPSLLDQCIPLEVNDPRDVDCLGSDNYIGHGLGELNWEQANPKQYSSALPDFISLDDVSPSSNVINGGGISEDKSDGPLPHNSTLSMLSELVVPNGVPSSSNVMTIPNGVSPDMSVYAHGTKDIGHKSVIKHGEVSAFASTTTAECIKNDHALDDNAPSMSSNRSPSDKCKLSDTGKGREVYGMIDELYERSSSAKVHDQILSVSEIGQSPGNASPRWNGHQDELQRIDASCADGIRVVQKTPFLGKIDSGYESFDGISVSEIEGESSFDRLKRQVEYDRSCLSSLYKELEEERNASEVAAHQAMAMITRLQEEKASLHMEALQYLRMMEEQAEYDMEALEKANDLLAEKEKEVQDLEAELEFYRANYPDETKVESLPLETSNSKLDKDQNIKSFLLDFEGEKLYISQCLKELERKLYPIKSLSSRGTQKDHQKEENGFLTPNDLSASRVPAAEGSDISIEENSDVIKENNHFDSHRSGGIDLIAVENEISELDGRLQALEADRNFLDHALSSLRNGNDGLQFIKEIAHQLQELRKIRIEKRCLSVS</sequence>
<evidence type="ECO:0000256" key="7">
    <source>
        <dbReference type="SAM" id="Phobius"/>
    </source>
</evidence>
<feature type="transmembrane region" description="Helical" evidence="7">
    <location>
        <begin position="21"/>
        <end position="45"/>
    </location>
</feature>
<evidence type="ECO:0000313" key="9">
    <source>
        <dbReference type="EMBL" id="KAG5514546.1"/>
    </source>
</evidence>